<dbReference type="RefSeq" id="WP_195537707.1">
    <property type="nucleotide sequence ID" value="NZ_JADPGT010000002.1"/>
</dbReference>
<evidence type="ECO:0000313" key="2">
    <source>
        <dbReference type="EMBL" id="RGK62728.1"/>
    </source>
</evidence>
<dbReference type="AlphaFoldDB" id="A0A3E4NFQ0"/>
<protein>
    <recommendedName>
        <fullName evidence="4">DUF4397 domain-containing protein</fullName>
    </recommendedName>
</protein>
<evidence type="ECO:0000256" key="1">
    <source>
        <dbReference type="SAM" id="SignalP"/>
    </source>
</evidence>
<sequence length="269" mass="29510">MKEFLFLMVFIASAVCAFAQSEKQLTVSGGSIKPESVNYPVSVEYPAKGYTAINLLNRSFKTADYKLVTVKLSAPATDPLVLLVNDLEPNKVEAAFNGATEITIDLTAYRDIKKVKNIRLLSAAPETDVTYTITEAYLTKIDGSKVNLTASNMNAKSLCNNSATFTVPALGWETLFRYATPDIVDVIKQYKSIEIEFAEPLQVELHVEFNTEENGHVNVIGNSALSVGQTKYTVNIPADKSYTIVHLVHFNDPDGKSTSVTIKSVKLTE</sequence>
<proteinExistence type="predicted"/>
<gene>
    <name evidence="2" type="ORF">DXD03_10590</name>
</gene>
<dbReference type="Proteomes" id="UP000261210">
    <property type="component" value="Unassembled WGS sequence"/>
</dbReference>
<keyword evidence="1" id="KW-0732">Signal</keyword>
<feature type="chain" id="PRO_5017834039" description="DUF4397 domain-containing protein" evidence="1">
    <location>
        <begin position="20"/>
        <end position="269"/>
    </location>
</feature>
<reference evidence="2 3" key="1">
    <citation type="submission" date="2018-08" db="EMBL/GenBank/DDBJ databases">
        <title>A genome reference for cultivated species of the human gut microbiota.</title>
        <authorList>
            <person name="Zou Y."/>
            <person name="Xue W."/>
            <person name="Luo G."/>
        </authorList>
    </citation>
    <scope>NUCLEOTIDE SEQUENCE [LARGE SCALE GENOMIC DNA]</scope>
    <source>
        <strain evidence="2 3">TF10-34</strain>
    </source>
</reference>
<accession>A0A3E4NFQ0</accession>
<name>A0A3E4NFQ0_9BACE</name>
<feature type="signal peptide" evidence="1">
    <location>
        <begin position="1"/>
        <end position="19"/>
    </location>
</feature>
<evidence type="ECO:0008006" key="4">
    <source>
        <dbReference type="Google" id="ProtNLM"/>
    </source>
</evidence>
<comment type="caution">
    <text evidence="2">The sequence shown here is derived from an EMBL/GenBank/DDBJ whole genome shotgun (WGS) entry which is preliminary data.</text>
</comment>
<evidence type="ECO:0000313" key="3">
    <source>
        <dbReference type="Proteomes" id="UP000261210"/>
    </source>
</evidence>
<organism evidence="2 3">
    <name type="scientific">Bacteroides xylanisolvens</name>
    <dbReference type="NCBI Taxonomy" id="371601"/>
    <lineage>
        <taxon>Bacteria</taxon>
        <taxon>Pseudomonadati</taxon>
        <taxon>Bacteroidota</taxon>
        <taxon>Bacteroidia</taxon>
        <taxon>Bacteroidales</taxon>
        <taxon>Bacteroidaceae</taxon>
        <taxon>Bacteroides</taxon>
    </lineage>
</organism>
<dbReference type="EMBL" id="QSQU01000013">
    <property type="protein sequence ID" value="RGK62728.1"/>
    <property type="molecule type" value="Genomic_DNA"/>
</dbReference>